<dbReference type="OrthoDB" id="384560at2759"/>
<dbReference type="AlphaFoldDB" id="K6UE70"/>
<keyword evidence="2" id="KW-1185">Reference proteome</keyword>
<dbReference type="VEuPathDB" id="PlasmoDB:PCYB_124020"/>
<gene>
    <name evidence="1" type="ORF">PCYB_124020</name>
</gene>
<dbReference type="EMBL" id="DF157104">
    <property type="protein sequence ID" value="GAB67836.1"/>
    <property type="molecule type" value="Genomic_DNA"/>
</dbReference>
<protein>
    <submittedName>
        <fullName evidence="1">Uncharacterized protein</fullName>
    </submittedName>
</protein>
<dbReference type="OMA" id="CETAYRR"/>
<dbReference type="eggNOG" id="ENOG502QY4S">
    <property type="taxonomic scope" value="Eukaryota"/>
</dbReference>
<dbReference type="RefSeq" id="XP_004223783.1">
    <property type="nucleotide sequence ID" value="XM_004223735.1"/>
</dbReference>
<evidence type="ECO:0000313" key="1">
    <source>
        <dbReference type="EMBL" id="GAB67836.1"/>
    </source>
</evidence>
<dbReference type="GeneID" id="14694209"/>
<name>K6UE70_PLACD</name>
<reference evidence="1 2" key="1">
    <citation type="journal article" date="2012" name="Nat. Genet.">
        <title>Plasmodium cynomolgi genome sequences provide insight into Plasmodium vivax and the monkey malaria clade.</title>
        <authorList>
            <person name="Tachibana S."/>
            <person name="Sullivan S.A."/>
            <person name="Kawai S."/>
            <person name="Nakamura S."/>
            <person name="Kim H.R."/>
            <person name="Goto N."/>
            <person name="Arisue N."/>
            <person name="Palacpac N.M.Q."/>
            <person name="Honma H."/>
            <person name="Yagi M."/>
            <person name="Tougan T."/>
            <person name="Katakai Y."/>
            <person name="Kaneko O."/>
            <person name="Mita T."/>
            <person name="Kita K."/>
            <person name="Yasutomi Y."/>
            <person name="Sutton P.L."/>
            <person name="Shakhbatyan R."/>
            <person name="Horii T."/>
            <person name="Yasunaga T."/>
            <person name="Barnwell J.W."/>
            <person name="Escalante A.A."/>
            <person name="Carlton J.M."/>
            <person name="Tanabe K."/>
        </authorList>
    </citation>
    <scope>NUCLEOTIDE SEQUENCE [LARGE SCALE GENOMIC DNA]</scope>
    <source>
        <strain evidence="1 2">B</strain>
    </source>
</reference>
<dbReference type="Proteomes" id="UP000006319">
    <property type="component" value="Chromosome 12"/>
</dbReference>
<feature type="non-terminal residue" evidence="1">
    <location>
        <position position="1"/>
    </location>
</feature>
<accession>K6UE70</accession>
<sequence>NKKERVVLSFLLRAGGCTQWGSDADDQKGDDDKATHLLDVYMYLYLRRELKHSEGDENYRVLYFLNDRERFLNLGQYQFDMDHFAIRNWQHHMSLFRLNSMQNDQMSILCSKICIKGKLPNILMTTQGDYELVDSEEEKDWLLHCETAYRRTNARRYYIEWERDHHSGGTLHSVDTHDGNLSWSGKFMGSNKLPLTEYVIDVPKQHKLLSSPFTFLKKKLVYLCQEGEWFKGKYTRGVDTKNSYYVIKMGRNGLKEQTVQSCLAHLPYQLSADLGPCWICILSQDFHIRDVFDVICVNFCTPGVGR</sequence>
<organism evidence="1 2">
    <name type="scientific">Plasmodium cynomolgi (strain B)</name>
    <dbReference type="NCBI Taxonomy" id="1120755"/>
    <lineage>
        <taxon>Eukaryota</taxon>
        <taxon>Sar</taxon>
        <taxon>Alveolata</taxon>
        <taxon>Apicomplexa</taxon>
        <taxon>Aconoidasida</taxon>
        <taxon>Haemosporida</taxon>
        <taxon>Plasmodiidae</taxon>
        <taxon>Plasmodium</taxon>
        <taxon>Plasmodium (Plasmodium)</taxon>
    </lineage>
</organism>
<proteinExistence type="predicted"/>
<dbReference type="KEGG" id="pcy:PCYB_124020"/>
<evidence type="ECO:0000313" key="2">
    <source>
        <dbReference type="Proteomes" id="UP000006319"/>
    </source>
</evidence>